<evidence type="ECO:0000256" key="4">
    <source>
        <dbReference type="PIRNR" id="PIRNR001767"/>
    </source>
</evidence>
<accession>A0ABD6E7E7</accession>
<dbReference type="GO" id="GO:0006270">
    <property type="term" value="P:DNA replication initiation"/>
    <property type="evidence" value="ECO:0007669"/>
    <property type="project" value="UniProtKB-UniRule"/>
</dbReference>
<proteinExistence type="inferred from homology"/>
<dbReference type="InterPro" id="IPR015163">
    <property type="entry name" value="Cdc6_C"/>
</dbReference>
<dbReference type="PANTHER" id="PTHR10763:SF26">
    <property type="entry name" value="CELL DIVISION CONTROL PROTEIN 6 HOMOLOG"/>
    <property type="match status" value="1"/>
</dbReference>
<dbReference type="SUPFAM" id="SSF52540">
    <property type="entry name" value="P-loop containing nucleoside triphosphate hydrolases"/>
    <property type="match status" value="1"/>
</dbReference>
<dbReference type="CDD" id="cd00009">
    <property type="entry name" value="AAA"/>
    <property type="match status" value="1"/>
</dbReference>
<keyword evidence="4" id="KW-0539">Nucleus</keyword>
<dbReference type="InterPro" id="IPR036388">
    <property type="entry name" value="WH-like_DNA-bd_sf"/>
</dbReference>
<evidence type="ECO:0000313" key="7">
    <source>
        <dbReference type="EMBL" id="MFH4975625.1"/>
    </source>
</evidence>
<protein>
    <recommendedName>
        <fullName evidence="4">Cell division control protein</fullName>
    </recommendedName>
</protein>
<dbReference type="Gene3D" id="1.10.8.60">
    <property type="match status" value="1"/>
</dbReference>
<gene>
    <name evidence="7" type="ORF">AB6A40_002334</name>
</gene>
<dbReference type="PIRSF" id="PIRSF001767">
    <property type="entry name" value="Cdc6"/>
    <property type="match status" value="1"/>
</dbReference>
<evidence type="ECO:0000256" key="1">
    <source>
        <dbReference type="ARBA" id="ARBA00022618"/>
    </source>
</evidence>
<dbReference type="EMBL" id="JBGFUD010001022">
    <property type="protein sequence ID" value="MFH4975625.1"/>
    <property type="molecule type" value="Genomic_DNA"/>
</dbReference>
<evidence type="ECO:0000256" key="3">
    <source>
        <dbReference type="ARBA" id="ARBA00023306"/>
    </source>
</evidence>
<comment type="function">
    <text evidence="4">Involved in the initiation of DNA replication. Also participates in checkpoint controls that ensure DNA replication is completed before mitosis is initiated.</text>
</comment>
<dbReference type="Pfam" id="PF09079">
    <property type="entry name" value="WHD_Cdc6"/>
    <property type="match status" value="1"/>
</dbReference>
<feature type="domain" description="AAA+ ATPase" evidence="6">
    <location>
        <begin position="116"/>
        <end position="253"/>
    </location>
</feature>
<reference evidence="7 8" key="1">
    <citation type="submission" date="2024-08" db="EMBL/GenBank/DDBJ databases">
        <title>Gnathostoma spinigerum genome.</title>
        <authorList>
            <person name="Gonzalez-Bertolin B."/>
            <person name="Monzon S."/>
            <person name="Zaballos A."/>
            <person name="Jimenez P."/>
            <person name="Dekumyoy P."/>
            <person name="Varona S."/>
            <person name="Cuesta I."/>
            <person name="Sumanam S."/>
            <person name="Adisakwattana P."/>
            <person name="Gasser R.B."/>
            <person name="Hernandez-Gonzalez A."/>
            <person name="Young N.D."/>
            <person name="Perteguer M.J."/>
        </authorList>
    </citation>
    <scope>NUCLEOTIDE SEQUENCE [LARGE SCALE GENOMIC DNA]</scope>
    <source>
        <strain evidence="7">AL3</strain>
        <tissue evidence="7">Liver</tissue>
    </source>
</reference>
<dbReference type="PANTHER" id="PTHR10763">
    <property type="entry name" value="CELL DIVISION CONTROL PROTEIN 6-RELATED"/>
    <property type="match status" value="1"/>
</dbReference>
<organism evidence="7 8">
    <name type="scientific">Gnathostoma spinigerum</name>
    <dbReference type="NCBI Taxonomy" id="75299"/>
    <lineage>
        <taxon>Eukaryota</taxon>
        <taxon>Metazoa</taxon>
        <taxon>Ecdysozoa</taxon>
        <taxon>Nematoda</taxon>
        <taxon>Chromadorea</taxon>
        <taxon>Rhabditida</taxon>
        <taxon>Spirurina</taxon>
        <taxon>Gnathostomatomorpha</taxon>
        <taxon>Gnathostomatoidea</taxon>
        <taxon>Gnathostomatidae</taxon>
        <taxon>Gnathostoma</taxon>
    </lineage>
</organism>
<dbReference type="AlphaFoldDB" id="A0ABD6E7E7"/>
<dbReference type="InterPro" id="IPR050311">
    <property type="entry name" value="ORC1/CDC6"/>
</dbReference>
<dbReference type="Gene3D" id="3.40.50.300">
    <property type="entry name" value="P-loop containing nucleotide triphosphate hydrolases"/>
    <property type="match status" value="1"/>
</dbReference>
<evidence type="ECO:0000256" key="2">
    <source>
        <dbReference type="ARBA" id="ARBA00022705"/>
    </source>
</evidence>
<sequence length="449" mass="49629">MEMKCSPKTRRKCKEERKLVKGNRKGSGRLSQIRNKSSGSVLREKSRKKCVISVTTNEEESGNAEMSDAECSTCIADEVSMNGEENAKESSRYLCGRESEMRRIEDYILSSISNNTSLSLYICGSPGTGKTASVKLVLEKVQKQHRLYYVYINCVQIRNQRNLHSSISSRLLQLSSSSPKKANVILDLIFQSSTLPIVIVLDEIDHLSTRSQELLYKTFQWPAVHKNVLLIGIANSLDMTERVLPKLKLTLSPVVIAYPPYSKDDLIEILMQKLSSLEENADPRAVELCARKVAAMTGDVRTAFQVASQMVTGICKQSDDSVDSTSRATSSCARVLSTLSNVYSSPLMRTRLPLQQRILLAVIVELAERSSSNVVDIGHLVDSYNKACSSLSFPAVDSDGVRMAVSLLASQSILEIKGLKCHLLIDRMLAKNVIADSNLTAQISNLSLK</sequence>
<dbReference type="Proteomes" id="UP001608902">
    <property type="component" value="Unassembled WGS sequence"/>
</dbReference>
<keyword evidence="2" id="KW-0235">DNA replication</keyword>
<keyword evidence="1" id="KW-0132">Cell division</keyword>
<dbReference type="Pfam" id="PF00004">
    <property type="entry name" value="AAA"/>
    <property type="match status" value="1"/>
</dbReference>
<evidence type="ECO:0000256" key="5">
    <source>
        <dbReference type="SAM" id="MobiDB-lite"/>
    </source>
</evidence>
<feature type="region of interest" description="Disordered" evidence="5">
    <location>
        <begin position="1"/>
        <end position="45"/>
    </location>
</feature>
<feature type="compositionally biased region" description="Polar residues" evidence="5">
    <location>
        <begin position="29"/>
        <end position="40"/>
    </location>
</feature>
<dbReference type="InterPro" id="IPR027417">
    <property type="entry name" value="P-loop_NTPase"/>
</dbReference>
<dbReference type="SMART" id="SM00382">
    <property type="entry name" value="AAA"/>
    <property type="match status" value="1"/>
</dbReference>
<evidence type="ECO:0000259" key="6">
    <source>
        <dbReference type="SMART" id="SM00382"/>
    </source>
</evidence>
<dbReference type="GO" id="GO:0051301">
    <property type="term" value="P:cell division"/>
    <property type="evidence" value="ECO:0007669"/>
    <property type="project" value="UniProtKB-UniRule"/>
</dbReference>
<dbReference type="Gene3D" id="1.10.10.10">
    <property type="entry name" value="Winged helix-like DNA-binding domain superfamily/Winged helix DNA-binding domain"/>
    <property type="match status" value="1"/>
</dbReference>
<keyword evidence="8" id="KW-1185">Reference proteome</keyword>
<dbReference type="InterPro" id="IPR003959">
    <property type="entry name" value="ATPase_AAA_core"/>
</dbReference>
<comment type="caution">
    <text evidence="7">The sequence shown here is derived from an EMBL/GenBank/DDBJ whole genome shotgun (WGS) entry which is preliminary data.</text>
</comment>
<comment type="subcellular location">
    <subcellularLocation>
        <location evidence="4">Nucleus</location>
    </subcellularLocation>
</comment>
<keyword evidence="3" id="KW-0131">Cell cycle</keyword>
<name>A0ABD6E7E7_9BILA</name>
<dbReference type="InterPro" id="IPR003593">
    <property type="entry name" value="AAA+_ATPase"/>
</dbReference>
<dbReference type="GO" id="GO:0005634">
    <property type="term" value="C:nucleus"/>
    <property type="evidence" value="ECO:0007669"/>
    <property type="project" value="UniProtKB-SubCell"/>
</dbReference>
<dbReference type="InterPro" id="IPR016314">
    <property type="entry name" value="Cdc6/18"/>
</dbReference>
<comment type="similarity">
    <text evidence="4">Belongs to the CDC6/cdc18 family.</text>
</comment>
<evidence type="ECO:0000313" key="8">
    <source>
        <dbReference type="Proteomes" id="UP001608902"/>
    </source>
</evidence>